<gene>
    <name evidence="10" type="ORF">H1B31_07315</name>
</gene>
<keyword evidence="6" id="KW-0865">Zymogen</keyword>
<evidence type="ECO:0000256" key="6">
    <source>
        <dbReference type="ARBA" id="ARBA00023145"/>
    </source>
</evidence>
<dbReference type="KEGG" id="stim:H1B31_07315"/>
<dbReference type="Gene3D" id="3.60.90.10">
    <property type="entry name" value="S-adenosylmethionine decarboxylase"/>
    <property type="match status" value="1"/>
</dbReference>
<keyword evidence="3" id="KW-0068">Autocatalytic cleavage</keyword>
<evidence type="ECO:0000256" key="1">
    <source>
        <dbReference type="ARBA" id="ARBA00001928"/>
    </source>
</evidence>
<sequence length="152" mass="17248">MDIQSRLLTVDFYNCKGEKYTSEEALRAKVSEALRTLDLVPLQIISDVQESGHLSLMALLPDGHLALHVHPELRHVSLDIYLCTEDAALDPIARTMRRVFQPEKTKTTHLRRGDFRSPGEIRPKTTTRVAPIRKIKSTGAKVIRILARRNRG</sequence>
<keyword evidence="5" id="KW-0620">Polyamine biosynthesis</keyword>
<keyword evidence="7" id="KW-0456">Lyase</keyword>
<keyword evidence="8" id="KW-0704">Schiff base</keyword>
<dbReference type="AlphaFoldDB" id="A0A7G7VHV6"/>
<evidence type="ECO:0000256" key="4">
    <source>
        <dbReference type="ARBA" id="ARBA00023066"/>
    </source>
</evidence>
<dbReference type="Proteomes" id="UP000515480">
    <property type="component" value="Chromosome"/>
</dbReference>
<proteinExistence type="predicted"/>
<dbReference type="EMBL" id="CP060204">
    <property type="protein sequence ID" value="QNH53699.1"/>
    <property type="molecule type" value="Genomic_DNA"/>
</dbReference>
<evidence type="ECO:0000256" key="3">
    <source>
        <dbReference type="ARBA" id="ARBA00022813"/>
    </source>
</evidence>
<keyword evidence="2" id="KW-0210">Decarboxylase</keyword>
<dbReference type="InterPro" id="IPR003826">
    <property type="entry name" value="AdoMetDC_fam_prok"/>
</dbReference>
<organism evidence="10 11">
    <name type="scientific">Selenomonas timonae</name>
    <dbReference type="NCBI Taxonomy" id="2754044"/>
    <lineage>
        <taxon>Bacteria</taxon>
        <taxon>Bacillati</taxon>
        <taxon>Bacillota</taxon>
        <taxon>Negativicutes</taxon>
        <taxon>Selenomonadales</taxon>
        <taxon>Selenomonadaceae</taxon>
        <taxon>Selenomonas</taxon>
    </lineage>
</organism>
<dbReference type="SUPFAM" id="SSF56276">
    <property type="entry name" value="S-adenosylmethionine decarboxylase"/>
    <property type="match status" value="1"/>
</dbReference>
<dbReference type="RefSeq" id="WP_009439735.1">
    <property type="nucleotide sequence ID" value="NZ_CP060204.1"/>
</dbReference>
<evidence type="ECO:0000256" key="9">
    <source>
        <dbReference type="ARBA" id="ARBA00023317"/>
    </source>
</evidence>
<evidence type="ECO:0000313" key="11">
    <source>
        <dbReference type="Proteomes" id="UP000515480"/>
    </source>
</evidence>
<keyword evidence="11" id="KW-1185">Reference proteome</keyword>
<dbReference type="InterPro" id="IPR016067">
    <property type="entry name" value="S-AdoMet_deCO2ase_core"/>
</dbReference>
<reference evidence="10 11" key="1">
    <citation type="submission" date="2020-07" db="EMBL/GenBank/DDBJ databases">
        <title>Complete genome and description of Selenomonas timonensis sp. nov., a new bacterium isolated from a gingivitis subject.</title>
        <authorList>
            <person name="Antezack A."/>
        </authorList>
    </citation>
    <scope>NUCLEOTIDE SEQUENCE [LARGE SCALE GENOMIC DNA]</scope>
    <source>
        <strain evidence="10 11">Marseille-Q3039</strain>
    </source>
</reference>
<keyword evidence="9" id="KW-0670">Pyruvate</keyword>
<dbReference type="GO" id="GO:0004014">
    <property type="term" value="F:adenosylmethionine decarboxylase activity"/>
    <property type="evidence" value="ECO:0007669"/>
    <property type="project" value="InterPro"/>
</dbReference>
<evidence type="ECO:0000256" key="7">
    <source>
        <dbReference type="ARBA" id="ARBA00023239"/>
    </source>
</evidence>
<dbReference type="GO" id="GO:0008295">
    <property type="term" value="P:spermidine biosynthetic process"/>
    <property type="evidence" value="ECO:0007669"/>
    <property type="project" value="UniProtKB-KW"/>
</dbReference>
<evidence type="ECO:0000313" key="10">
    <source>
        <dbReference type="EMBL" id="QNH53699.1"/>
    </source>
</evidence>
<name>A0A7G7VHV6_9FIRM</name>
<evidence type="ECO:0000256" key="2">
    <source>
        <dbReference type="ARBA" id="ARBA00022793"/>
    </source>
</evidence>
<protein>
    <submittedName>
        <fullName evidence="10">S-adenosylmethionine decarboxylase</fullName>
    </submittedName>
</protein>
<accession>A0A7G7VHV6</accession>
<dbReference type="Pfam" id="PF02675">
    <property type="entry name" value="AdoMet_dc"/>
    <property type="match status" value="1"/>
</dbReference>
<comment type="cofactor">
    <cofactor evidence="1">
        <name>pyruvate</name>
        <dbReference type="ChEBI" id="CHEBI:15361"/>
    </cofactor>
</comment>
<keyword evidence="4" id="KW-0745">Spermidine biosynthesis</keyword>
<evidence type="ECO:0000256" key="8">
    <source>
        <dbReference type="ARBA" id="ARBA00023270"/>
    </source>
</evidence>
<evidence type="ECO:0000256" key="5">
    <source>
        <dbReference type="ARBA" id="ARBA00023115"/>
    </source>
</evidence>